<gene>
    <name evidence="2" type="ORF">KME07_19235</name>
</gene>
<dbReference type="Pfam" id="PF13439">
    <property type="entry name" value="Glyco_transf_4"/>
    <property type="match status" value="1"/>
</dbReference>
<dbReference type="Proteomes" id="UP000707356">
    <property type="component" value="Unassembled WGS sequence"/>
</dbReference>
<evidence type="ECO:0000259" key="1">
    <source>
        <dbReference type="Pfam" id="PF13439"/>
    </source>
</evidence>
<comment type="caution">
    <text evidence="2">The sequence shown here is derived from an EMBL/GenBank/DDBJ whole genome shotgun (WGS) entry which is preliminary data.</text>
</comment>
<dbReference type="InterPro" id="IPR028098">
    <property type="entry name" value="Glyco_trans_4-like_N"/>
</dbReference>
<dbReference type="GO" id="GO:0016757">
    <property type="term" value="F:glycosyltransferase activity"/>
    <property type="evidence" value="ECO:0007669"/>
    <property type="project" value="TreeGrafter"/>
</dbReference>
<dbReference type="EMBL" id="JAHHHV010000078">
    <property type="protein sequence ID" value="MBW4467566.1"/>
    <property type="molecule type" value="Genomic_DNA"/>
</dbReference>
<dbReference type="Pfam" id="PF13692">
    <property type="entry name" value="Glyco_trans_1_4"/>
    <property type="match status" value="1"/>
</dbReference>
<organism evidence="2 3">
    <name type="scientific">Pegethrix bostrychoides GSE-TBD4-15B</name>
    <dbReference type="NCBI Taxonomy" id="2839662"/>
    <lineage>
        <taxon>Bacteria</taxon>
        <taxon>Bacillati</taxon>
        <taxon>Cyanobacteriota</taxon>
        <taxon>Cyanophyceae</taxon>
        <taxon>Oculatellales</taxon>
        <taxon>Oculatellaceae</taxon>
        <taxon>Pegethrix</taxon>
    </lineage>
</organism>
<evidence type="ECO:0000313" key="2">
    <source>
        <dbReference type="EMBL" id="MBW4467566.1"/>
    </source>
</evidence>
<dbReference type="AlphaFoldDB" id="A0A951U6J1"/>
<reference evidence="2" key="1">
    <citation type="submission" date="2021-05" db="EMBL/GenBank/DDBJ databases">
        <authorList>
            <person name="Pietrasiak N."/>
            <person name="Ward R."/>
            <person name="Stajich J.E."/>
            <person name="Kurbessoian T."/>
        </authorList>
    </citation>
    <scope>NUCLEOTIDE SEQUENCE</scope>
    <source>
        <strain evidence="2">GSE-TBD4-15B</strain>
    </source>
</reference>
<dbReference type="PANTHER" id="PTHR45947">
    <property type="entry name" value="SULFOQUINOVOSYL TRANSFERASE SQD2"/>
    <property type="match status" value="1"/>
</dbReference>
<sequence length="427" mass="47280">MDILLLSTSDSSGGAARAAQRLHQGLLKQASHPANHPANHPEITARMLVQQGRPTAQVIAPKTRLAQGIATARLSFDALPLKRYPHRTATTFSPQWCPDRIAAQVKKLKPDLINLHWVNEGFLRLETLAKLPQPLVWTLHDMWPLTGGCHYSGDCRGYEQSCGACPQLGSQNQSDLSHQIWQRKRRAWNAANLTLVALCDWMAEAARASALFSNARIERIPNGIDTETFQPLEPEMARRLLRLPPDRPLILFGALNATQDRRKGFHLLQPALQALCQRMGHAELVVFGAERPASPPDFGLPCHYLGSFQDDLSLALLYSAVDLFVLPSTEENLANTILEALACGTPCVAFGIGGMPDLIEHQQNGYLAKPGDTKDLAQGMCWVLEQQSRSPNLAQRAREKVIQEFTLEIQSRRYLNLFADILSDSSG</sequence>
<dbReference type="CDD" id="cd03825">
    <property type="entry name" value="GT4_WcaC-like"/>
    <property type="match status" value="1"/>
</dbReference>
<evidence type="ECO:0000313" key="3">
    <source>
        <dbReference type="Proteomes" id="UP000707356"/>
    </source>
</evidence>
<name>A0A951U6J1_9CYAN</name>
<dbReference type="PANTHER" id="PTHR45947:SF3">
    <property type="entry name" value="SULFOQUINOVOSYL TRANSFERASE SQD2"/>
    <property type="match status" value="1"/>
</dbReference>
<dbReference type="InterPro" id="IPR050194">
    <property type="entry name" value="Glycosyltransferase_grp1"/>
</dbReference>
<reference evidence="2" key="2">
    <citation type="journal article" date="2022" name="Microbiol. Resour. Announc.">
        <title>Metagenome Sequencing to Explore Phylogenomics of Terrestrial Cyanobacteria.</title>
        <authorList>
            <person name="Ward R.D."/>
            <person name="Stajich J.E."/>
            <person name="Johansen J.R."/>
            <person name="Huntemann M."/>
            <person name="Clum A."/>
            <person name="Foster B."/>
            <person name="Foster B."/>
            <person name="Roux S."/>
            <person name="Palaniappan K."/>
            <person name="Varghese N."/>
            <person name="Mukherjee S."/>
            <person name="Reddy T.B.K."/>
            <person name="Daum C."/>
            <person name="Copeland A."/>
            <person name="Chen I.A."/>
            <person name="Ivanova N.N."/>
            <person name="Kyrpides N.C."/>
            <person name="Shapiro N."/>
            <person name="Eloe-Fadrosh E.A."/>
            <person name="Pietrasiak N."/>
        </authorList>
    </citation>
    <scope>NUCLEOTIDE SEQUENCE</scope>
    <source>
        <strain evidence="2">GSE-TBD4-15B</strain>
    </source>
</reference>
<dbReference type="SUPFAM" id="SSF53756">
    <property type="entry name" value="UDP-Glycosyltransferase/glycogen phosphorylase"/>
    <property type="match status" value="1"/>
</dbReference>
<proteinExistence type="predicted"/>
<protein>
    <submittedName>
        <fullName evidence="2">Glycosyltransferase family 4 protein</fullName>
    </submittedName>
</protein>
<dbReference type="Gene3D" id="3.40.50.2000">
    <property type="entry name" value="Glycogen Phosphorylase B"/>
    <property type="match status" value="2"/>
</dbReference>
<accession>A0A951U6J1</accession>
<feature type="domain" description="Glycosyltransferase subfamily 4-like N-terminal" evidence="1">
    <location>
        <begin position="58"/>
        <end position="227"/>
    </location>
</feature>